<evidence type="ECO:0008006" key="11">
    <source>
        <dbReference type="Google" id="ProtNLM"/>
    </source>
</evidence>
<dbReference type="PANTHER" id="PTHR20971">
    <property type="entry name" value="U6 SNRNA-ASSOCIATED PROTEIN"/>
    <property type="match status" value="1"/>
</dbReference>
<evidence type="ECO:0000256" key="6">
    <source>
        <dbReference type="ARBA" id="ARBA00023187"/>
    </source>
</evidence>
<dbReference type="GO" id="GO:0005688">
    <property type="term" value="C:U6 snRNP"/>
    <property type="evidence" value="ECO:0007669"/>
    <property type="project" value="TreeGrafter"/>
</dbReference>
<keyword evidence="3" id="KW-0507">mRNA processing</keyword>
<comment type="subcellular location">
    <subcellularLocation>
        <location evidence="1">Nucleus</location>
    </subcellularLocation>
</comment>
<sequence>MKLCGGEESRARTICLLLVGEQERHKQRNHFPSSVEIRFSNTISSISLSCQILKHPYSPVPRQSSKMASQLLPLELIDKCVGSKIWVVMKGDKEFTGTLTGFRRLCQYGLGRCYRILPKILLNGNGIAMLVPGGEGPIAGP</sequence>
<keyword evidence="6" id="KW-0508">mRNA splicing</keyword>
<dbReference type="GO" id="GO:1990726">
    <property type="term" value="C:Lsm1-7-Pat1 complex"/>
    <property type="evidence" value="ECO:0007669"/>
    <property type="project" value="TreeGrafter"/>
</dbReference>
<keyword evidence="10" id="KW-1185">Reference proteome</keyword>
<evidence type="ECO:0000256" key="4">
    <source>
        <dbReference type="ARBA" id="ARBA00022728"/>
    </source>
</evidence>
<keyword evidence="8" id="KW-0687">Ribonucleoprotein</keyword>
<keyword evidence="4" id="KW-0747">Spliceosome</keyword>
<dbReference type="InterPro" id="IPR033871">
    <property type="entry name" value="LSm5"/>
</dbReference>
<protein>
    <recommendedName>
        <fullName evidence="11">LSM domain-containing protein</fullName>
    </recommendedName>
</protein>
<comment type="similarity">
    <text evidence="2">Belongs to the snRNP Sm proteins family.</text>
</comment>
<dbReference type="GO" id="GO:0003723">
    <property type="term" value="F:RNA binding"/>
    <property type="evidence" value="ECO:0007669"/>
    <property type="project" value="UniProtKB-KW"/>
</dbReference>
<dbReference type="InterPro" id="IPR010920">
    <property type="entry name" value="LSM_dom_sf"/>
</dbReference>
<dbReference type="SUPFAM" id="SSF50182">
    <property type="entry name" value="Sm-like ribonucleoproteins"/>
    <property type="match status" value="1"/>
</dbReference>
<keyword evidence="5" id="KW-0694">RNA-binding</keyword>
<dbReference type="GO" id="GO:0046540">
    <property type="term" value="C:U4/U6 x U5 tri-snRNP complex"/>
    <property type="evidence" value="ECO:0007669"/>
    <property type="project" value="TreeGrafter"/>
</dbReference>
<proteinExistence type="inferred from homology"/>
<organism evidence="9 10">
    <name type="scientific">Monilinia fructicola</name>
    <name type="common">Brown rot fungus</name>
    <name type="synonym">Ciboria fructicola</name>
    <dbReference type="NCBI Taxonomy" id="38448"/>
    <lineage>
        <taxon>Eukaryota</taxon>
        <taxon>Fungi</taxon>
        <taxon>Dikarya</taxon>
        <taxon>Ascomycota</taxon>
        <taxon>Pezizomycotina</taxon>
        <taxon>Leotiomycetes</taxon>
        <taxon>Helotiales</taxon>
        <taxon>Sclerotiniaceae</taxon>
        <taxon>Monilinia</taxon>
    </lineage>
</organism>
<evidence type="ECO:0000313" key="10">
    <source>
        <dbReference type="Proteomes" id="UP000322873"/>
    </source>
</evidence>
<name>A0A5M9K5P5_MONFR</name>
<dbReference type="AlphaFoldDB" id="A0A5M9K5P5"/>
<evidence type="ECO:0000256" key="3">
    <source>
        <dbReference type="ARBA" id="ARBA00022664"/>
    </source>
</evidence>
<dbReference type="VEuPathDB" id="FungiDB:MFRU_002g00580"/>
<accession>A0A5M9K5P5</accession>
<evidence type="ECO:0000256" key="7">
    <source>
        <dbReference type="ARBA" id="ARBA00023242"/>
    </source>
</evidence>
<dbReference type="PANTHER" id="PTHR20971:SF0">
    <property type="entry name" value="U6 SNRNA-ASSOCIATED SM-LIKE PROTEIN LSM5"/>
    <property type="match status" value="1"/>
</dbReference>
<gene>
    <name evidence="9" type="ORF">EYC84_004639</name>
</gene>
<keyword evidence="7" id="KW-0539">Nucleus</keyword>
<evidence type="ECO:0000256" key="8">
    <source>
        <dbReference type="ARBA" id="ARBA00023274"/>
    </source>
</evidence>
<reference evidence="9 10" key="1">
    <citation type="submission" date="2019-06" db="EMBL/GenBank/DDBJ databases">
        <title>Genome Sequence of the Brown Rot Fungal Pathogen Monilinia fructicola.</title>
        <authorList>
            <person name="De Miccolis Angelini R.M."/>
            <person name="Landi L."/>
            <person name="Abate D."/>
            <person name="Pollastro S."/>
            <person name="Romanazzi G."/>
            <person name="Faretra F."/>
        </authorList>
    </citation>
    <scope>NUCLEOTIDE SEQUENCE [LARGE SCALE GENOMIC DNA]</scope>
    <source>
        <strain evidence="9 10">Mfrc123</strain>
    </source>
</reference>
<dbReference type="Proteomes" id="UP000322873">
    <property type="component" value="Unassembled WGS sequence"/>
</dbReference>
<evidence type="ECO:0000256" key="1">
    <source>
        <dbReference type="ARBA" id="ARBA00004123"/>
    </source>
</evidence>
<dbReference type="GO" id="GO:0005681">
    <property type="term" value="C:spliceosomal complex"/>
    <property type="evidence" value="ECO:0007669"/>
    <property type="project" value="UniProtKB-KW"/>
</dbReference>
<evidence type="ECO:0000256" key="2">
    <source>
        <dbReference type="ARBA" id="ARBA00006850"/>
    </source>
</evidence>
<evidence type="ECO:0000313" key="9">
    <source>
        <dbReference type="EMBL" id="KAA8575486.1"/>
    </source>
</evidence>
<comment type="caution">
    <text evidence="9">The sequence shown here is derived from an EMBL/GenBank/DDBJ whole genome shotgun (WGS) entry which is preliminary data.</text>
</comment>
<dbReference type="GO" id="GO:0000398">
    <property type="term" value="P:mRNA splicing, via spliceosome"/>
    <property type="evidence" value="ECO:0007669"/>
    <property type="project" value="TreeGrafter"/>
</dbReference>
<evidence type="ECO:0000256" key="5">
    <source>
        <dbReference type="ARBA" id="ARBA00022884"/>
    </source>
</evidence>
<dbReference type="Gene3D" id="2.30.30.100">
    <property type="match status" value="1"/>
</dbReference>
<dbReference type="EMBL" id="VICG01000002">
    <property type="protein sequence ID" value="KAA8575486.1"/>
    <property type="molecule type" value="Genomic_DNA"/>
</dbReference>